<reference evidence="1 2" key="1">
    <citation type="journal article" date="2023" name="Sci. Data">
        <title>Genome assembly of the Korean intertidal mud-creeper Batillaria attramentaria.</title>
        <authorList>
            <person name="Patra A.K."/>
            <person name="Ho P.T."/>
            <person name="Jun S."/>
            <person name="Lee S.J."/>
            <person name="Kim Y."/>
            <person name="Won Y.J."/>
        </authorList>
    </citation>
    <scope>NUCLEOTIDE SEQUENCE [LARGE SCALE GENOMIC DNA]</scope>
    <source>
        <strain evidence="1">Wonlab-2016</strain>
    </source>
</reference>
<dbReference type="EMBL" id="JACVVK020000761">
    <property type="protein sequence ID" value="KAK7448379.1"/>
    <property type="molecule type" value="Genomic_DNA"/>
</dbReference>
<dbReference type="AlphaFoldDB" id="A0ABD0J163"/>
<organism evidence="1 2">
    <name type="scientific">Batillaria attramentaria</name>
    <dbReference type="NCBI Taxonomy" id="370345"/>
    <lineage>
        <taxon>Eukaryota</taxon>
        <taxon>Metazoa</taxon>
        <taxon>Spiralia</taxon>
        <taxon>Lophotrochozoa</taxon>
        <taxon>Mollusca</taxon>
        <taxon>Gastropoda</taxon>
        <taxon>Caenogastropoda</taxon>
        <taxon>Sorbeoconcha</taxon>
        <taxon>Cerithioidea</taxon>
        <taxon>Batillariidae</taxon>
        <taxon>Batillaria</taxon>
    </lineage>
</organism>
<sequence length="78" mass="8679">CSCCFVPVTHVKTKIPQGSHFTCKKTKLLNSVICTCLSNTGEDHISKCECTVLVINNRTDTDTYWNEVLSKSMALILL</sequence>
<gene>
    <name evidence="1" type="ORF">BaRGS_00040107</name>
</gene>
<comment type="caution">
    <text evidence="1">The sequence shown here is derived from an EMBL/GenBank/DDBJ whole genome shotgun (WGS) entry which is preliminary data.</text>
</comment>
<keyword evidence="2" id="KW-1185">Reference proteome</keyword>
<feature type="non-terminal residue" evidence="1">
    <location>
        <position position="1"/>
    </location>
</feature>
<evidence type="ECO:0000313" key="1">
    <source>
        <dbReference type="EMBL" id="KAK7448379.1"/>
    </source>
</evidence>
<protein>
    <submittedName>
        <fullName evidence="1">Uncharacterized protein</fullName>
    </submittedName>
</protein>
<accession>A0ABD0J163</accession>
<proteinExistence type="predicted"/>
<evidence type="ECO:0000313" key="2">
    <source>
        <dbReference type="Proteomes" id="UP001519460"/>
    </source>
</evidence>
<dbReference type="Proteomes" id="UP001519460">
    <property type="component" value="Unassembled WGS sequence"/>
</dbReference>
<name>A0ABD0J163_9CAEN</name>